<protein>
    <recommendedName>
        <fullName evidence="4">HTH tetR-type domain-containing protein</fullName>
    </recommendedName>
</protein>
<evidence type="ECO:0000256" key="2">
    <source>
        <dbReference type="PROSITE-ProRule" id="PRU00335"/>
    </source>
</evidence>
<organism evidence="5 6">
    <name type="scientific">Bradyrhizobium valentinum</name>
    <dbReference type="NCBI Taxonomy" id="1518501"/>
    <lineage>
        <taxon>Bacteria</taxon>
        <taxon>Pseudomonadati</taxon>
        <taxon>Pseudomonadota</taxon>
        <taxon>Alphaproteobacteria</taxon>
        <taxon>Hyphomicrobiales</taxon>
        <taxon>Nitrobacteraceae</taxon>
        <taxon>Bradyrhizobium</taxon>
    </lineage>
</organism>
<dbReference type="InterPro" id="IPR001647">
    <property type="entry name" value="HTH_TetR"/>
</dbReference>
<sequence>MNMAKSAKLKSTVEGRGRPRKRAEQQRALETRGAILDAAIAEFAERGFEGASIRAIADRLGLQHPLITYHYRSKDILWRAAAEHAFAQIRAGWDTSAPENSDLPPLTRLREEYATLFRYTVAFPEFHRFMRQEAFTNSPRLKWVAETVLSPLLGRLIPQIVAAQKQGLLPAVDPILFHYMMVSLTTTLSGLGPEMRVTSGLSAENSKVIEAYWRLVDETVFGKHARAKPARINEASKR</sequence>
<evidence type="ECO:0000313" key="5">
    <source>
        <dbReference type="EMBL" id="KRR11559.1"/>
    </source>
</evidence>
<dbReference type="EMBL" id="LLXX01000038">
    <property type="protein sequence ID" value="KRR11559.1"/>
    <property type="molecule type" value="Genomic_DNA"/>
</dbReference>
<name>A0A0R3LU31_9BRAD</name>
<evidence type="ECO:0000256" key="1">
    <source>
        <dbReference type="ARBA" id="ARBA00023125"/>
    </source>
</evidence>
<dbReference type="InterPro" id="IPR050109">
    <property type="entry name" value="HTH-type_TetR-like_transc_reg"/>
</dbReference>
<dbReference type="PROSITE" id="PS50977">
    <property type="entry name" value="HTH_TETR_2"/>
    <property type="match status" value="1"/>
</dbReference>
<dbReference type="Pfam" id="PF00440">
    <property type="entry name" value="TetR_N"/>
    <property type="match status" value="1"/>
</dbReference>
<evidence type="ECO:0000313" key="6">
    <source>
        <dbReference type="Proteomes" id="UP000051913"/>
    </source>
</evidence>
<evidence type="ECO:0000259" key="4">
    <source>
        <dbReference type="PROSITE" id="PS50977"/>
    </source>
</evidence>
<feature type="region of interest" description="Disordered" evidence="3">
    <location>
        <begin position="1"/>
        <end position="28"/>
    </location>
</feature>
<keyword evidence="1 2" id="KW-0238">DNA-binding</keyword>
<keyword evidence="6" id="KW-1185">Reference proteome</keyword>
<reference evidence="5 6" key="1">
    <citation type="submission" date="2014-03" db="EMBL/GenBank/DDBJ databases">
        <title>Bradyrhizobium valentinum sp. nov., isolated from effective nodules of Lupinus mariae-josephae, a lupine endemic of basic-lime soils in Eastern Spain.</title>
        <authorList>
            <person name="Duran D."/>
            <person name="Rey L."/>
            <person name="Navarro A."/>
            <person name="Busquets A."/>
            <person name="Imperial J."/>
            <person name="Ruiz-Argueso T."/>
        </authorList>
    </citation>
    <scope>NUCLEOTIDE SEQUENCE [LARGE SCALE GENOMIC DNA]</scope>
    <source>
        <strain evidence="5 6">LmjM3</strain>
    </source>
</reference>
<accession>A0A0R3LU31</accession>
<dbReference type="PANTHER" id="PTHR30328">
    <property type="entry name" value="TRANSCRIPTIONAL REPRESSOR"/>
    <property type="match status" value="1"/>
</dbReference>
<dbReference type="Gene3D" id="1.10.357.10">
    <property type="entry name" value="Tetracycline Repressor, domain 2"/>
    <property type="match status" value="1"/>
</dbReference>
<dbReference type="PANTHER" id="PTHR30328:SF54">
    <property type="entry name" value="HTH-TYPE TRANSCRIPTIONAL REPRESSOR SCO4008"/>
    <property type="match status" value="1"/>
</dbReference>
<feature type="DNA-binding region" description="H-T-H motif" evidence="2">
    <location>
        <begin position="52"/>
        <end position="71"/>
    </location>
</feature>
<dbReference type="SUPFAM" id="SSF48498">
    <property type="entry name" value="Tetracyclin repressor-like, C-terminal domain"/>
    <property type="match status" value="1"/>
</dbReference>
<dbReference type="SUPFAM" id="SSF46689">
    <property type="entry name" value="Homeodomain-like"/>
    <property type="match status" value="1"/>
</dbReference>
<dbReference type="GO" id="GO:0003677">
    <property type="term" value="F:DNA binding"/>
    <property type="evidence" value="ECO:0007669"/>
    <property type="project" value="UniProtKB-UniRule"/>
</dbReference>
<dbReference type="Proteomes" id="UP000051913">
    <property type="component" value="Unassembled WGS sequence"/>
</dbReference>
<evidence type="ECO:0000256" key="3">
    <source>
        <dbReference type="SAM" id="MobiDB-lite"/>
    </source>
</evidence>
<feature type="compositionally biased region" description="Basic and acidic residues" evidence="3">
    <location>
        <begin position="11"/>
        <end position="28"/>
    </location>
</feature>
<comment type="caution">
    <text evidence="5">The sequence shown here is derived from an EMBL/GenBank/DDBJ whole genome shotgun (WGS) entry which is preliminary data.</text>
</comment>
<feature type="domain" description="HTH tetR-type" evidence="4">
    <location>
        <begin position="29"/>
        <end position="89"/>
    </location>
</feature>
<dbReference type="PRINTS" id="PR00455">
    <property type="entry name" value="HTHTETR"/>
</dbReference>
<dbReference type="AlphaFoldDB" id="A0A0R3LU31"/>
<proteinExistence type="predicted"/>
<gene>
    <name evidence="5" type="ORF">CP49_18175</name>
</gene>
<dbReference type="InterPro" id="IPR009057">
    <property type="entry name" value="Homeodomain-like_sf"/>
</dbReference>
<dbReference type="RefSeq" id="WP_057849589.1">
    <property type="nucleotide sequence ID" value="NZ_LLXX01000038.1"/>
</dbReference>
<dbReference type="InterPro" id="IPR036271">
    <property type="entry name" value="Tet_transcr_reg_TetR-rel_C_sf"/>
</dbReference>